<evidence type="ECO:0000256" key="1">
    <source>
        <dbReference type="SAM" id="Coils"/>
    </source>
</evidence>
<keyword evidence="1" id="KW-0175">Coiled coil</keyword>
<gene>
    <name evidence="3" type="ORF">BGZ95_000972</name>
</gene>
<organism evidence="3 4">
    <name type="scientific">Linnemannia exigua</name>
    <dbReference type="NCBI Taxonomy" id="604196"/>
    <lineage>
        <taxon>Eukaryota</taxon>
        <taxon>Fungi</taxon>
        <taxon>Fungi incertae sedis</taxon>
        <taxon>Mucoromycota</taxon>
        <taxon>Mortierellomycotina</taxon>
        <taxon>Mortierellomycetes</taxon>
        <taxon>Mortierellales</taxon>
        <taxon>Mortierellaceae</taxon>
        <taxon>Linnemannia</taxon>
    </lineage>
</organism>
<sequence>MPPRSIIDGPVSGYVFQWCAIRSSMLLYGGGDMNLKSDAQPRAIDYTNPYLVEYYPQNQTWTRLTTTGPSPGAIMYHCMAAAYGGTKMVVFGGESFFFSGSRGPRGAIYILDVPSMEWTRGPDVEPIHNRSAMACTAAGDSYVAWGGTLIGSSDEEEELLCEGTIALLHEEDPGQALIYVVASVGRNSTDTLSSTVIFDIKNNAWTDTFMLNALSEKASKSNEAIIGGAIAAVVIVSIAGVLIYRSMMKMKQNDKGSADDKRSLADSEHLLVSDDNDRNPQAVTLKALRYAEGPRPPEYVAPQLGEDQFYREHNPALENNPQCVPRLQYQGLPTSDPQLIIPRDPQFRFGEPQALGYGGFSGMVVVSPQEQQLQGQLRAQALTQAQAYAQIQAQMQYGMSLRTQQQQPELLQQPQQQLLAAQQQRYWQELERLRMEYRQLERAKASASANV</sequence>
<dbReference type="InterPro" id="IPR015915">
    <property type="entry name" value="Kelch-typ_b-propeller"/>
</dbReference>
<dbReference type="PANTHER" id="PTHR46407">
    <property type="entry name" value="OS02G0208700 PROTEIN"/>
    <property type="match status" value="1"/>
</dbReference>
<evidence type="ECO:0000313" key="3">
    <source>
        <dbReference type="EMBL" id="KAG0271230.1"/>
    </source>
</evidence>
<dbReference type="PANTHER" id="PTHR46407:SF3">
    <property type="entry name" value="OS02G0208700 PROTEIN"/>
    <property type="match status" value="1"/>
</dbReference>
<dbReference type="SUPFAM" id="SSF50965">
    <property type="entry name" value="Galactose oxidase, central domain"/>
    <property type="match status" value="1"/>
</dbReference>
<dbReference type="InterPro" id="IPR011043">
    <property type="entry name" value="Gal_Oxase/kelch_b-propeller"/>
</dbReference>
<dbReference type="InterPro" id="IPR044595">
    <property type="entry name" value="KMD1-4"/>
</dbReference>
<reference evidence="3" key="1">
    <citation type="journal article" date="2020" name="Fungal Divers.">
        <title>Resolving the Mortierellaceae phylogeny through synthesis of multi-gene phylogenetics and phylogenomics.</title>
        <authorList>
            <person name="Vandepol N."/>
            <person name="Liber J."/>
            <person name="Desiro A."/>
            <person name="Na H."/>
            <person name="Kennedy M."/>
            <person name="Barry K."/>
            <person name="Grigoriev I.V."/>
            <person name="Miller A.N."/>
            <person name="O'Donnell K."/>
            <person name="Stajich J.E."/>
            <person name="Bonito G."/>
        </authorList>
    </citation>
    <scope>NUCLEOTIDE SEQUENCE</scope>
    <source>
        <strain evidence="3">NRRL 28262</strain>
    </source>
</reference>
<protein>
    <submittedName>
        <fullName evidence="3">Uncharacterized protein</fullName>
    </submittedName>
</protein>
<keyword evidence="2" id="KW-0812">Transmembrane</keyword>
<keyword evidence="2" id="KW-0472">Membrane</keyword>
<comment type="caution">
    <text evidence="3">The sequence shown here is derived from an EMBL/GenBank/DDBJ whole genome shotgun (WGS) entry which is preliminary data.</text>
</comment>
<proteinExistence type="predicted"/>
<dbReference type="AlphaFoldDB" id="A0AAD4H419"/>
<evidence type="ECO:0000313" key="4">
    <source>
        <dbReference type="Proteomes" id="UP001194580"/>
    </source>
</evidence>
<dbReference type="GO" id="GO:2000762">
    <property type="term" value="P:regulation of phenylpropanoid metabolic process"/>
    <property type="evidence" value="ECO:0007669"/>
    <property type="project" value="InterPro"/>
</dbReference>
<dbReference type="Gene3D" id="2.120.10.80">
    <property type="entry name" value="Kelch-type beta propeller"/>
    <property type="match status" value="1"/>
</dbReference>
<feature type="transmembrane region" description="Helical" evidence="2">
    <location>
        <begin position="224"/>
        <end position="244"/>
    </location>
</feature>
<dbReference type="Proteomes" id="UP001194580">
    <property type="component" value="Unassembled WGS sequence"/>
</dbReference>
<keyword evidence="2" id="KW-1133">Transmembrane helix</keyword>
<name>A0AAD4H419_9FUNG</name>
<dbReference type="EMBL" id="JAAAIL010001195">
    <property type="protein sequence ID" value="KAG0271230.1"/>
    <property type="molecule type" value="Genomic_DNA"/>
</dbReference>
<keyword evidence="4" id="KW-1185">Reference proteome</keyword>
<accession>A0AAD4H419</accession>
<feature type="coiled-coil region" evidence="1">
    <location>
        <begin position="423"/>
        <end position="450"/>
    </location>
</feature>
<evidence type="ECO:0000256" key="2">
    <source>
        <dbReference type="SAM" id="Phobius"/>
    </source>
</evidence>